<accession>A0A4Y1ZHV6</accession>
<evidence type="ECO:0000313" key="1">
    <source>
        <dbReference type="EMBL" id="GAY78717.1"/>
    </source>
</evidence>
<sequence length="57" mass="6033">MKKATDAVFGAGTSASQELYTVIIQKGSLVDFPAFTKTIGGHTISFDQEGGVYVVIH</sequence>
<name>A0A4Y1ZHV6_9BACL</name>
<evidence type="ECO:0000313" key="2">
    <source>
        <dbReference type="Proteomes" id="UP000319716"/>
    </source>
</evidence>
<comment type="caution">
    <text evidence="1">The sequence shown here is derived from an EMBL/GenBank/DDBJ whole genome shotgun (WGS) entry which is preliminary data.</text>
</comment>
<protein>
    <submittedName>
        <fullName evidence="1">Uncharacterized protein</fullName>
    </submittedName>
</protein>
<proteinExistence type="predicted"/>
<reference evidence="1 2" key="1">
    <citation type="submission" date="2017-11" db="EMBL/GenBank/DDBJ databases">
        <title>Draft Genome Sequence of Sporolactobacillus inulinus NBRC 111894 Isolated from Koso, a Japanese Sugar-Vegetable Fermented Beverage.</title>
        <authorList>
            <person name="Chiou T.Y."/>
            <person name="Oshima K."/>
            <person name="Suda W."/>
            <person name="Hattori M."/>
            <person name="Takahashi T."/>
        </authorList>
    </citation>
    <scope>NUCLEOTIDE SEQUENCE [LARGE SCALE GENOMIC DNA]</scope>
    <source>
        <strain evidence="1 2">NBRC111894</strain>
    </source>
</reference>
<dbReference type="AlphaFoldDB" id="A0A4Y1ZHV6"/>
<dbReference type="RefSeq" id="WP_262393510.1">
    <property type="nucleotide sequence ID" value="NZ_BEXB01000058.1"/>
</dbReference>
<organism evidence="1 2">
    <name type="scientific">Sporolactobacillus inulinus</name>
    <dbReference type="NCBI Taxonomy" id="2078"/>
    <lineage>
        <taxon>Bacteria</taxon>
        <taxon>Bacillati</taxon>
        <taxon>Bacillota</taxon>
        <taxon>Bacilli</taxon>
        <taxon>Bacillales</taxon>
        <taxon>Sporolactobacillaceae</taxon>
        <taxon>Sporolactobacillus</taxon>
    </lineage>
</organism>
<dbReference type="Proteomes" id="UP000319716">
    <property type="component" value="Unassembled WGS sequence"/>
</dbReference>
<gene>
    <name evidence="1" type="ORF">NBRC111894_4271</name>
</gene>
<dbReference type="EMBL" id="BEXB01000058">
    <property type="protein sequence ID" value="GAY78717.1"/>
    <property type="molecule type" value="Genomic_DNA"/>
</dbReference>